<keyword evidence="1" id="KW-0732">Signal</keyword>
<dbReference type="Proteomes" id="UP000002432">
    <property type="component" value="Chromosome"/>
</dbReference>
<evidence type="ECO:0008006" key="4">
    <source>
        <dbReference type="Google" id="ProtNLM"/>
    </source>
</evidence>
<proteinExistence type="predicted"/>
<dbReference type="AlphaFoldDB" id="Q1IK11"/>
<name>Q1IK11_KORVE</name>
<gene>
    <name evidence="2" type="ordered locus">Acid345_3789</name>
</gene>
<evidence type="ECO:0000256" key="1">
    <source>
        <dbReference type="SAM" id="SignalP"/>
    </source>
</evidence>
<organism evidence="2 3">
    <name type="scientific">Koribacter versatilis (strain Ellin345)</name>
    <dbReference type="NCBI Taxonomy" id="204669"/>
    <lineage>
        <taxon>Bacteria</taxon>
        <taxon>Pseudomonadati</taxon>
        <taxon>Acidobacteriota</taxon>
        <taxon>Terriglobia</taxon>
        <taxon>Terriglobales</taxon>
        <taxon>Candidatus Korobacteraceae</taxon>
        <taxon>Candidatus Korobacter</taxon>
    </lineage>
</organism>
<accession>Q1IK11</accession>
<protein>
    <recommendedName>
        <fullName evidence="4">Lipoprotein</fullName>
    </recommendedName>
</protein>
<dbReference type="EMBL" id="CP000360">
    <property type="protein sequence ID" value="ABF42789.1"/>
    <property type="molecule type" value="Genomic_DNA"/>
</dbReference>
<sequence length="186" mass="20363">MMLRVLAERLSGVLLLLCVSTQFAGGQGQTAPVVPVPGAKVSAAKLTTEQRWIRDVLMLTRATVFQADGHGAYSRVTFHYSGVQFPKPCEVVFVEHKDIAGTNRFEHSFLNVSIPLHISGQSHSVQRFSSIYPPQPNMSYTQDAWVLQPNGETANPNFPFVMEGSETAEKLSQSLAEMAKKCPAGN</sequence>
<dbReference type="KEGG" id="aba:Acid345_3789"/>
<dbReference type="HOGENOM" id="CLU_1452680_0_0_0"/>
<evidence type="ECO:0000313" key="3">
    <source>
        <dbReference type="Proteomes" id="UP000002432"/>
    </source>
</evidence>
<keyword evidence="3" id="KW-1185">Reference proteome</keyword>
<dbReference type="EnsemblBacteria" id="ABF42789">
    <property type="protein sequence ID" value="ABF42789"/>
    <property type="gene ID" value="Acid345_3789"/>
</dbReference>
<dbReference type="RefSeq" id="WP_011524588.1">
    <property type="nucleotide sequence ID" value="NC_008009.1"/>
</dbReference>
<reference evidence="2 3" key="1">
    <citation type="journal article" date="2009" name="Appl. Environ. Microbiol.">
        <title>Three genomes from the phylum Acidobacteria provide insight into the lifestyles of these microorganisms in soils.</title>
        <authorList>
            <person name="Ward N.L."/>
            <person name="Challacombe J.F."/>
            <person name="Janssen P.H."/>
            <person name="Henrissat B."/>
            <person name="Coutinho P.M."/>
            <person name="Wu M."/>
            <person name="Xie G."/>
            <person name="Haft D.H."/>
            <person name="Sait M."/>
            <person name="Badger J."/>
            <person name="Barabote R.D."/>
            <person name="Bradley B."/>
            <person name="Brettin T.S."/>
            <person name="Brinkac L.M."/>
            <person name="Bruce D."/>
            <person name="Creasy T."/>
            <person name="Daugherty S.C."/>
            <person name="Davidsen T.M."/>
            <person name="DeBoy R.T."/>
            <person name="Detter J.C."/>
            <person name="Dodson R.J."/>
            <person name="Durkin A.S."/>
            <person name="Ganapathy A."/>
            <person name="Gwinn-Giglio M."/>
            <person name="Han C.S."/>
            <person name="Khouri H."/>
            <person name="Kiss H."/>
            <person name="Kothari S.P."/>
            <person name="Madupu R."/>
            <person name="Nelson K.E."/>
            <person name="Nelson W.C."/>
            <person name="Paulsen I."/>
            <person name="Penn K."/>
            <person name="Ren Q."/>
            <person name="Rosovitz M.J."/>
            <person name="Selengut J.D."/>
            <person name="Shrivastava S."/>
            <person name="Sullivan S.A."/>
            <person name="Tapia R."/>
            <person name="Thompson L.S."/>
            <person name="Watkins K.L."/>
            <person name="Yang Q."/>
            <person name="Yu C."/>
            <person name="Zafar N."/>
            <person name="Zhou L."/>
            <person name="Kuske C.R."/>
        </authorList>
    </citation>
    <scope>NUCLEOTIDE SEQUENCE [LARGE SCALE GENOMIC DNA]</scope>
    <source>
        <strain evidence="2 3">Ellin345</strain>
    </source>
</reference>
<feature type="chain" id="PRO_5004191590" description="Lipoprotein" evidence="1">
    <location>
        <begin position="25"/>
        <end position="186"/>
    </location>
</feature>
<dbReference type="STRING" id="204669.Acid345_3789"/>
<feature type="signal peptide" evidence="1">
    <location>
        <begin position="1"/>
        <end position="24"/>
    </location>
</feature>
<evidence type="ECO:0000313" key="2">
    <source>
        <dbReference type="EMBL" id="ABF42789.1"/>
    </source>
</evidence>